<dbReference type="Pfam" id="PF20137">
    <property type="entry name" value="BubE"/>
    <property type="match status" value="1"/>
</dbReference>
<dbReference type="EMBL" id="JBHULL010000008">
    <property type="protein sequence ID" value="MFD2582656.1"/>
    <property type="molecule type" value="Genomic_DNA"/>
</dbReference>
<dbReference type="RefSeq" id="WP_379077947.1">
    <property type="nucleotide sequence ID" value="NZ_JBHULL010000008.1"/>
</dbReference>
<name>A0ABW5MIM2_9SPHI</name>
<evidence type="ECO:0000313" key="1">
    <source>
        <dbReference type="EMBL" id="MFD2582656.1"/>
    </source>
</evidence>
<dbReference type="Proteomes" id="UP001597461">
    <property type="component" value="Unassembled WGS sequence"/>
</dbReference>
<keyword evidence="2" id="KW-1185">Reference proteome</keyword>
<dbReference type="InterPro" id="IPR045384">
    <property type="entry name" value="DUF6527"/>
</dbReference>
<proteinExistence type="predicted"/>
<protein>
    <submittedName>
        <fullName evidence="1">DUF6527 family protein</fullName>
    </submittedName>
</protein>
<evidence type="ECO:0000313" key="2">
    <source>
        <dbReference type="Proteomes" id="UP001597461"/>
    </source>
</evidence>
<comment type="caution">
    <text evidence="1">The sequence shown here is derived from an EMBL/GenBank/DDBJ whole genome shotgun (WGS) entry which is preliminary data.</text>
</comment>
<sequence>MRFLLSIKAFLLGLFRTEQLIRNKYVEIIPEELRPGFLYVEGDGYKNQFASLLCPCGCNEDINLNLEPDEDPCWSLSAGNLTDLSPSIWKSNNCRSHFFIKKGKVKWCPDNNQ</sequence>
<accession>A0ABW5MIM2</accession>
<organism evidence="1 2">
    <name type="scientific">Pedobacter vanadiisoli</name>
    <dbReference type="NCBI Taxonomy" id="1761975"/>
    <lineage>
        <taxon>Bacteria</taxon>
        <taxon>Pseudomonadati</taxon>
        <taxon>Bacteroidota</taxon>
        <taxon>Sphingobacteriia</taxon>
        <taxon>Sphingobacteriales</taxon>
        <taxon>Sphingobacteriaceae</taxon>
        <taxon>Pedobacter</taxon>
    </lineage>
</organism>
<reference evidence="2" key="1">
    <citation type="journal article" date="2019" name="Int. J. Syst. Evol. Microbiol.">
        <title>The Global Catalogue of Microorganisms (GCM) 10K type strain sequencing project: providing services to taxonomists for standard genome sequencing and annotation.</title>
        <authorList>
            <consortium name="The Broad Institute Genomics Platform"/>
            <consortium name="The Broad Institute Genome Sequencing Center for Infectious Disease"/>
            <person name="Wu L."/>
            <person name="Ma J."/>
        </authorList>
    </citation>
    <scope>NUCLEOTIDE SEQUENCE [LARGE SCALE GENOMIC DNA]</scope>
    <source>
        <strain evidence="2">KCTC 42866</strain>
    </source>
</reference>
<gene>
    <name evidence="1" type="ORF">ACFSR6_09165</name>
</gene>